<evidence type="ECO:0000256" key="1">
    <source>
        <dbReference type="ARBA" id="ARBA00022801"/>
    </source>
</evidence>
<sequence length="428" mass="48049">MASTNHVFHIQDNMKTPAKHHESFQMLWETKWKKPAEMGVYPFMFGAARDFEPIVEEMTKKGMKEPYDWDAYATVFIPYAEALTKIGERAEANNEKSKAAEFYHRASAIYRIARFPVIRSPVQQRCWSAGKAVFLRAQALLPYPVTETQVPHTHRLPHEGTHIPVYTLCPDARPAPVMVIVTGLDGYRTELAVWAEGWRALGVATVILEIPGTGDCPADGSDVRSSDRLFSSLLDWIDLQDSLDSKKVCVWGFSTGGYHTIRLAHTHAARLAGVIALGGGCHFMFERAWLDEVDHLEYPFDLAGSLAWKFGYGAEVEKFKAEGSRFSLLSDGTLDGPECARLLLVNGTEDEIFPIDDYYLALMHGRPKEVRFVEGIKHMGEPASFGIILKWLYGVLEIKANPMEQLKKLPFKLRYPTGEEAEVGSNGH</sequence>
<dbReference type="Proteomes" id="UP000799437">
    <property type="component" value="Unassembled WGS sequence"/>
</dbReference>
<proteinExistence type="predicted"/>
<dbReference type="Gene3D" id="3.40.50.1820">
    <property type="entry name" value="alpha/beta hydrolase"/>
    <property type="match status" value="1"/>
</dbReference>
<dbReference type="EMBL" id="ML996569">
    <property type="protein sequence ID" value="KAF2760013.1"/>
    <property type="molecule type" value="Genomic_DNA"/>
</dbReference>
<dbReference type="PANTHER" id="PTHR22946">
    <property type="entry name" value="DIENELACTONE HYDROLASE DOMAIN-CONTAINING PROTEIN-RELATED"/>
    <property type="match status" value="1"/>
</dbReference>
<dbReference type="PANTHER" id="PTHR22946:SF12">
    <property type="entry name" value="CONIDIAL PIGMENT BIOSYNTHESIS PROTEIN AYG1 (AFU_ORTHOLOGUE AFUA_2G17550)"/>
    <property type="match status" value="1"/>
</dbReference>
<dbReference type="OrthoDB" id="5409895at2759"/>
<keyword evidence="3" id="KW-1185">Reference proteome</keyword>
<organism evidence="2 3">
    <name type="scientific">Pseudovirgaria hyperparasitica</name>
    <dbReference type="NCBI Taxonomy" id="470096"/>
    <lineage>
        <taxon>Eukaryota</taxon>
        <taxon>Fungi</taxon>
        <taxon>Dikarya</taxon>
        <taxon>Ascomycota</taxon>
        <taxon>Pezizomycotina</taxon>
        <taxon>Dothideomycetes</taxon>
        <taxon>Dothideomycetes incertae sedis</taxon>
        <taxon>Acrospermales</taxon>
        <taxon>Acrospermaceae</taxon>
        <taxon>Pseudovirgaria</taxon>
    </lineage>
</organism>
<protein>
    <submittedName>
        <fullName evidence="2">Alpha/beta-hydrolase</fullName>
    </submittedName>
</protein>
<accession>A0A6A6WBF5</accession>
<reference evidence="2" key="1">
    <citation type="journal article" date="2020" name="Stud. Mycol.">
        <title>101 Dothideomycetes genomes: a test case for predicting lifestyles and emergence of pathogens.</title>
        <authorList>
            <person name="Haridas S."/>
            <person name="Albert R."/>
            <person name="Binder M."/>
            <person name="Bloem J."/>
            <person name="Labutti K."/>
            <person name="Salamov A."/>
            <person name="Andreopoulos B."/>
            <person name="Baker S."/>
            <person name="Barry K."/>
            <person name="Bills G."/>
            <person name="Bluhm B."/>
            <person name="Cannon C."/>
            <person name="Castanera R."/>
            <person name="Culley D."/>
            <person name="Daum C."/>
            <person name="Ezra D."/>
            <person name="Gonzalez J."/>
            <person name="Henrissat B."/>
            <person name="Kuo A."/>
            <person name="Liang C."/>
            <person name="Lipzen A."/>
            <person name="Lutzoni F."/>
            <person name="Magnuson J."/>
            <person name="Mondo S."/>
            <person name="Nolan M."/>
            <person name="Ohm R."/>
            <person name="Pangilinan J."/>
            <person name="Park H.-J."/>
            <person name="Ramirez L."/>
            <person name="Alfaro M."/>
            <person name="Sun H."/>
            <person name="Tritt A."/>
            <person name="Yoshinaga Y."/>
            <person name="Zwiers L.-H."/>
            <person name="Turgeon B."/>
            <person name="Goodwin S."/>
            <person name="Spatafora J."/>
            <person name="Crous P."/>
            <person name="Grigoriev I."/>
        </authorList>
    </citation>
    <scope>NUCLEOTIDE SEQUENCE</scope>
    <source>
        <strain evidence="2">CBS 121739</strain>
    </source>
</reference>
<evidence type="ECO:0000313" key="3">
    <source>
        <dbReference type="Proteomes" id="UP000799437"/>
    </source>
</evidence>
<dbReference type="InterPro" id="IPR050261">
    <property type="entry name" value="FrsA_esterase"/>
</dbReference>
<dbReference type="InterPro" id="IPR010520">
    <property type="entry name" value="FrsA-like"/>
</dbReference>
<name>A0A6A6WBF5_9PEZI</name>
<dbReference type="GO" id="GO:0016787">
    <property type="term" value="F:hydrolase activity"/>
    <property type="evidence" value="ECO:0007669"/>
    <property type="project" value="UniProtKB-KW"/>
</dbReference>
<dbReference type="SUPFAM" id="SSF53474">
    <property type="entry name" value="alpha/beta-Hydrolases"/>
    <property type="match status" value="1"/>
</dbReference>
<dbReference type="Pfam" id="PF06500">
    <property type="entry name" value="FrsA-like"/>
    <property type="match status" value="1"/>
</dbReference>
<dbReference type="AlphaFoldDB" id="A0A6A6WBF5"/>
<keyword evidence="1 2" id="KW-0378">Hydrolase</keyword>
<gene>
    <name evidence="2" type="ORF">EJ05DRAFT_475030</name>
</gene>
<evidence type="ECO:0000313" key="2">
    <source>
        <dbReference type="EMBL" id="KAF2760013.1"/>
    </source>
</evidence>
<dbReference type="GeneID" id="54484774"/>
<dbReference type="InterPro" id="IPR029058">
    <property type="entry name" value="AB_hydrolase_fold"/>
</dbReference>
<dbReference type="RefSeq" id="XP_033602464.1">
    <property type="nucleotide sequence ID" value="XM_033743720.1"/>
</dbReference>